<protein>
    <submittedName>
        <fullName evidence="2">Uncharacterized protein</fullName>
    </submittedName>
</protein>
<evidence type="ECO:0000313" key="2">
    <source>
        <dbReference type="EMBL" id="OEL17558.1"/>
    </source>
</evidence>
<feature type="transmembrane region" description="Helical" evidence="1">
    <location>
        <begin position="7"/>
        <end position="28"/>
    </location>
</feature>
<comment type="caution">
    <text evidence="2">The sequence shown here is derived from an EMBL/GenBank/DDBJ whole genome shotgun (WGS) entry which is preliminary data.</text>
</comment>
<keyword evidence="1" id="KW-1133">Transmembrane helix</keyword>
<dbReference type="EMBL" id="LWDX02059583">
    <property type="protein sequence ID" value="OEL17558.1"/>
    <property type="molecule type" value="Genomic_DNA"/>
</dbReference>
<sequence length="200" mass="21526">LVRRPRAVAATAVIAVILLILGIVWLLFASLAVRRIGSAACGEGWAVVAGADEASSIATAGLVVLGLVILITAVCSICVAACCNTEADKFLITYCHLLLVRLKLMWISLVVHQIPALDDFTPGDQPLLAVCSHAWNARFFGFGLAHTCGFSAESVLAVQGKWLFYIDACIMCLLLLNCFIVVPALALFVYGRMLVIWRHI</sequence>
<feature type="transmembrane region" description="Helical" evidence="1">
    <location>
        <begin position="90"/>
        <end position="111"/>
    </location>
</feature>
<name>A0A1E5UXK8_9POAL</name>
<feature type="transmembrane region" description="Helical" evidence="1">
    <location>
        <begin position="57"/>
        <end position="83"/>
    </location>
</feature>
<evidence type="ECO:0000313" key="3">
    <source>
        <dbReference type="Proteomes" id="UP000095767"/>
    </source>
</evidence>
<feature type="non-terminal residue" evidence="2">
    <location>
        <position position="1"/>
    </location>
</feature>
<gene>
    <name evidence="2" type="ORF">BAE44_0021423</name>
</gene>
<proteinExistence type="predicted"/>
<keyword evidence="1" id="KW-0812">Transmembrane</keyword>
<dbReference type="AlphaFoldDB" id="A0A1E5UXK8"/>
<evidence type="ECO:0000256" key="1">
    <source>
        <dbReference type="SAM" id="Phobius"/>
    </source>
</evidence>
<dbReference type="Proteomes" id="UP000095767">
    <property type="component" value="Unassembled WGS sequence"/>
</dbReference>
<reference evidence="2 3" key="1">
    <citation type="submission" date="2016-09" db="EMBL/GenBank/DDBJ databases">
        <title>The draft genome of Dichanthelium oligosanthes: A C3 panicoid grass species.</title>
        <authorList>
            <person name="Studer A.J."/>
            <person name="Schnable J.C."/>
            <person name="Brutnell T.P."/>
        </authorList>
    </citation>
    <scope>NUCLEOTIDE SEQUENCE [LARGE SCALE GENOMIC DNA]</scope>
    <source>
        <strain evidence="3">cv. Kellogg 1175</strain>
        <tissue evidence="2">Leaf</tissue>
    </source>
</reference>
<feature type="transmembrane region" description="Helical" evidence="1">
    <location>
        <begin position="162"/>
        <end position="190"/>
    </location>
</feature>
<dbReference type="OrthoDB" id="10267251at2759"/>
<keyword evidence="1" id="KW-0472">Membrane</keyword>
<keyword evidence="3" id="KW-1185">Reference proteome</keyword>
<organism evidence="2 3">
    <name type="scientific">Dichanthelium oligosanthes</name>
    <dbReference type="NCBI Taxonomy" id="888268"/>
    <lineage>
        <taxon>Eukaryota</taxon>
        <taxon>Viridiplantae</taxon>
        <taxon>Streptophyta</taxon>
        <taxon>Embryophyta</taxon>
        <taxon>Tracheophyta</taxon>
        <taxon>Spermatophyta</taxon>
        <taxon>Magnoliopsida</taxon>
        <taxon>Liliopsida</taxon>
        <taxon>Poales</taxon>
        <taxon>Poaceae</taxon>
        <taxon>PACMAD clade</taxon>
        <taxon>Panicoideae</taxon>
        <taxon>Panicodae</taxon>
        <taxon>Paniceae</taxon>
        <taxon>Dichantheliinae</taxon>
        <taxon>Dichanthelium</taxon>
    </lineage>
</organism>
<accession>A0A1E5UXK8</accession>